<dbReference type="RefSeq" id="WP_140418476.1">
    <property type="nucleotide sequence ID" value="NZ_NBBJ01000004.1"/>
</dbReference>
<dbReference type="Proteomes" id="UP000197783">
    <property type="component" value="Unassembled WGS sequence"/>
</dbReference>
<dbReference type="AlphaFoldDB" id="A0A245ZHD1"/>
<evidence type="ECO:0000313" key="3">
    <source>
        <dbReference type="Proteomes" id="UP000197783"/>
    </source>
</evidence>
<gene>
    <name evidence="2" type="ORF">SPMU_26790</name>
</gene>
<comment type="caution">
    <text evidence="2">The sequence shown here is derived from an EMBL/GenBank/DDBJ whole genome shotgun (WGS) entry which is preliminary data.</text>
</comment>
<proteinExistence type="predicted"/>
<feature type="transmembrane region" description="Helical" evidence="1">
    <location>
        <begin position="7"/>
        <end position="25"/>
    </location>
</feature>
<evidence type="ECO:0008006" key="4">
    <source>
        <dbReference type="Google" id="ProtNLM"/>
    </source>
</evidence>
<keyword evidence="1" id="KW-0812">Transmembrane</keyword>
<accession>A0A245ZHD1</accession>
<protein>
    <recommendedName>
        <fullName evidence="4">YiaA/B two helix domain protein</fullName>
    </recommendedName>
</protein>
<feature type="transmembrane region" description="Helical" evidence="1">
    <location>
        <begin position="37"/>
        <end position="58"/>
    </location>
</feature>
<dbReference type="EMBL" id="NBBJ01000004">
    <property type="protein sequence ID" value="OWK29152.1"/>
    <property type="molecule type" value="Genomic_DNA"/>
</dbReference>
<name>A0A245ZHD1_9SPHN</name>
<reference evidence="2 3" key="1">
    <citation type="submission" date="2017-03" db="EMBL/GenBank/DDBJ databases">
        <title>Genome sequence of Sphingomonas mucosissima DSM 17494.</title>
        <authorList>
            <person name="Poehlein A."/>
            <person name="Wuebbeler J.H."/>
            <person name="Steinbuechel A."/>
            <person name="Daniel R."/>
        </authorList>
    </citation>
    <scope>NUCLEOTIDE SEQUENCE [LARGE SCALE GENOMIC DNA]</scope>
    <source>
        <strain evidence="2 3">DSM 17494</strain>
    </source>
</reference>
<keyword evidence="1" id="KW-1133">Transmembrane helix</keyword>
<evidence type="ECO:0000313" key="2">
    <source>
        <dbReference type="EMBL" id="OWK29152.1"/>
    </source>
</evidence>
<organism evidence="2 3">
    <name type="scientific">Sphingomonas mucosissima</name>
    <dbReference type="NCBI Taxonomy" id="370959"/>
    <lineage>
        <taxon>Bacteria</taxon>
        <taxon>Pseudomonadati</taxon>
        <taxon>Pseudomonadota</taxon>
        <taxon>Alphaproteobacteria</taxon>
        <taxon>Sphingomonadales</taxon>
        <taxon>Sphingomonadaceae</taxon>
        <taxon>Sphingomonas</taxon>
    </lineage>
</organism>
<evidence type="ECO:0000256" key="1">
    <source>
        <dbReference type="SAM" id="Phobius"/>
    </source>
</evidence>
<keyword evidence="1" id="KW-0472">Membrane</keyword>
<sequence length="78" mass="8603">MDRVTDLALRFSLLLASIGSLLSLTKMLIEHVTPVRYYWWAGVAFFGATIALAATIRLRERTAVSADRSPVPDPAIDN</sequence>
<keyword evidence="3" id="KW-1185">Reference proteome</keyword>